<dbReference type="PANTHER" id="PTHR30353">
    <property type="entry name" value="INNER MEMBRANE PROTEIN DEDA-RELATED"/>
    <property type="match status" value="1"/>
</dbReference>
<evidence type="ECO:0000313" key="10">
    <source>
        <dbReference type="Proteomes" id="UP001595886"/>
    </source>
</evidence>
<dbReference type="RefSeq" id="WP_380018761.1">
    <property type="nucleotide sequence ID" value="NZ_JBHSHD010000002.1"/>
</dbReference>
<dbReference type="Proteomes" id="UP001595886">
    <property type="component" value="Unassembled WGS sequence"/>
</dbReference>
<evidence type="ECO:0000313" key="9">
    <source>
        <dbReference type="EMBL" id="MFC4819025.1"/>
    </source>
</evidence>
<dbReference type="EMBL" id="JBHSHD010000002">
    <property type="protein sequence ID" value="MFC4819025.1"/>
    <property type="molecule type" value="Genomic_DNA"/>
</dbReference>
<feature type="transmembrane region" description="Helical" evidence="7">
    <location>
        <begin position="139"/>
        <end position="157"/>
    </location>
</feature>
<protein>
    <submittedName>
        <fullName evidence="9">DedA family protein</fullName>
    </submittedName>
</protein>
<dbReference type="InterPro" id="IPR032818">
    <property type="entry name" value="DedA-like"/>
</dbReference>
<keyword evidence="5 7" id="KW-1133">Transmembrane helix</keyword>
<evidence type="ECO:0000256" key="7">
    <source>
        <dbReference type="RuleBase" id="RU367016"/>
    </source>
</evidence>
<keyword evidence="4 7" id="KW-0812">Transmembrane</keyword>
<evidence type="ECO:0000256" key="6">
    <source>
        <dbReference type="ARBA" id="ARBA00023136"/>
    </source>
</evidence>
<comment type="caution">
    <text evidence="9">The sequence shown here is derived from an EMBL/GenBank/DDBJ whole genome shotgun (WGS) entry which is preliminary data.</text>
</comment>
<sequence length="224" mass="25390">MAFLETLIRLFTEHGYVAVFVVLLMSGFGIPLPEDISLVAGGVIAGLGYANVHVMAVVGLAGVLIGDVVMFLTGRYFGHRVLRWRWVSYVLTPRRYAKVQHKYARYGSRLMFVARFLPGLRTAIYITAGMSRRVSFAQFILFDGLAAVISVPFWVYLGYFGAENHQWLVAWVKRGESVVLVGALLLVALVAWFWWRRKGRAHARLRALRAHRARRQAQHEPPPH</sequence>
<comment type="subcellular location">
    <subcellularLocation>
        <location evidence="1 7">Cell membrane</location>
        <topology evidence="1 7">Multi-pass membrane protein</topology>
    </subcellularLocation>
</comment>
<evidence type="ECO:0000256" key="2">
    <source>
        <dbReference type="ARBA" id="ARBA00010792"/>
    </source>
</evidence>
<dbReference type="PANTHER" id="PTHR30353:SF15">
    <property type="entry name" value="INNER MEMBRANE PROTEIN YABI"/>
    <property type="match status" value="1"/>
</dbReference>
<evidence type="ECO:0000259" key="8">
    <source>
        <dbReference type="Pfam" id="PF09335"/>
    </source>
</evidence>
<evidence type="ECO:0000256" key="4">
    <source>
        <dbReference type="ARBA" id="ARBA00022692"/>
    </source>
</evidence>
<gene>
    <name evidence="9" type="ORF">ACFO6Q_01745</name>
</gene>
<organism evidence="9 10">
    <name type="scientific">Dokdonella ginsengisoli</name>
    <dbReference type="NCBI Taxonomy" id="363846"/>
    <lineage>
        <taxon>Bacteria</taxon>
        <taxon>Pseudomonadati</taxon>
        <taxon>Pseudomonadota</taxon>
        <taxon>Gammaproteobacteria</taxon>
        <taxon>Lysobacterales</taxon>
        <taxon>Rhodanobacteraceae</taxon>
        <taxon>Dokdonella</taxon>
    </lineage>
</organism>
<dbReference type="InterPro" id="IPR032816">
    <property type="entry name" value="VTT_dom"/>
</dbReference>
<feature type="transmembrane region" description="Helical" evidence="7">
    <location>
        <begin position="52"/>
        <end position="73"/>
    </location>
</feature>
<keyword evidence="6 7" id="KW-0472">Membrane</keyword>
<comment type="similarity">
    <text evidence="2 7">Belongs to the DedA family.</text>
</comment>
<evidence type="ECO:0000256" key="1">
    <source>
        <dbReference type="ARBA" id="ARBA00004651"/>
    </source>
</evidence>
<reference evidence="10" key="1">
    <citation type="journal article" date="2019" name="Int. J. Syst. Evol. Microbiol.">
        <title>The Global Catalogue of Microorganisms (GCM) 10K type strain sequencing project: providing services to taxonomists for standard genome sequencing and annotation.</title>
        <authorList>
            <consortium name="The Broad Institute Genomics Platform"/>
            <consortium name="The Broad Institute Genome Sequencing Center for Infectious Disease"/>
            <person name="Wu L."/>
            <person name="Ma J."/>
        </authorList>
    </citation>
    <scope>NUCLEOTIDE SEQUENCE [LARGE SCALE GENOMIC DNA]</scope>
    <source>
        <strain evidence="10">CCUG 30340</strain>
    </source>
</reference>
<accession>A0ABV9QNW9</accession>
<dbReference type="Pfam" id="PF09335">
    <property type="entry name" value="VTT_dom"/>
    <property type="match status" value="1"/>
</dbReference>
<evidence type="ECO:0000256" key="3">
    <source>
        <dbReference type="ARBA" id="ARBA00022475"/>
    </source>
</evidence>
<feature type="transmembrane region" description="Helical" evidence="7">
    <location>
        <begin position="177"/>
        <end position="195"/>
    </location>
</feature>
<keyword evidence="3 7" id="KW-1003">Cell membrane</keyword>
<feature type="transmembrane region" description="Helical" evidence="7">
    <location>
        <begin position="15"/>
        <end position="32"/>
    </location>
</feature>
<feature type="domain" description="VTT" evidence="8">
    <location>
        <begin position="32"/>
        <end position="159"/>
    </location>
</feature>
<keyword evidence="10" id="KW-1185">Reference proteome</keyword>
<evidence type="ECO:0000256" key="5">
    <source>
        <dbReference type="ARBA" id="ARBA00022989"/>
    </source>
</evidence>
<proteinExistence type="inferred from homology"/>
<name>A0ABV9QNW9_9GAMM</name>